<dbReference type="InParanoid" id="A0A7E5VQ50"/>
<dbReference type="InterPro" id="IPR036188">
    <property type="entry name" value="FAD/NAD-bd_sf"/>
</dbReference>
<evidence type="ECO:0000313" key="4">
    <source>
        <dbReference type="Proteomes" id="UP000322000"/>
    </source>
</evidence>
<dbReference type="SUPFAM" id="SSF51905">
    <property type="entry name" value="FAD/NAD(P)-binding domain"/>
    <property type="match status" value="1"/>
</dbReference>
<evidence type="ECO:0000313" key="5">
    <source>
        <dbReference type="RefSeq" id="XP_026730417.1"/>
    </source>
</evidence>
<gene>
    <name evidence="5" type="primary">LOC113495717</name>
</gene>
<name>A0A7E5VQ50_TRINI</name>
<feature type="domain" description="Cilia- and flagella-associated protein 61 N-terminal" evidence="2">
    <location>
        <begin position="14"/>
        <end position="274"/>
    </location>
</feature>
<dbReference type="InterPro" id="IPR038884">
    <property type="entry name" value="CFAP61"/>
</dbReference>
<keyword evidence="4" id="KW-1185">Reference proteome</keyword>
<proteinExistence type="predicted"/>
<evidence type="ECO:0000259" key="3">
    <source>
        <dbReference type="Pfam" id="PF23150"/>
    </source>
</evidence>
<dbReference type="Pfam" id="PF23150">
    <property type="entry name" value="CFAP61_dimer"/>
    <property type="match status" value="1"/>
</dbReference>
<dbReference type="KEGG" id="tnl:113495717"/>
<feature type="region of interest" description="Disordered" evidence="1">
    <location>
        <begin position="406"/>
        <end position="430"/>
    </location>
</feature>
<dbReference type="InterPro" id="IPR056299">
    <property type="entry name" value="CFAP61_dimer"/>
</dbReference>
<dbReference type="OrthoDB" id="382863at2759"/>
<dbReference type="GeneID" id="113495717"/>
<dbReference type="PANTHER" id="PTHR21178">
    <property type="entry name" value="CILIA- AND FLAGELLA-ASSOCIATED PROTEIN 61"/>
    <property type="match status" value="1"/>
</dbReference>
<evidence type="ECO:0000259" key="2">
    <source>
        <dbReference type="Pfam" id="PF16092"/>
    </source>
</evidence>
<sequence>MATRVVKPPPLGKIRLASPKDAPDILVLLSDSISLNFRVKCTFDITYLIENCVLALCQLDPQGAIIGFLAARDYPLVPAVHPSAWEEYVWAKYKVPEMNARNTLFLHLLCWNPAYGRETVDSMLKSVFMNDQYLLHIAMIKSLMSHSQLIPGHARSEASFRRVTAAERGMNSDQLPVLCIADRSEVCPRLRIRRAVEEDNDDLVPIIEQHSDRLRQMYGEFYISELISRHPESERVLLVCEHSELAVGMMCLNTQINYQSLEESFVLSPFGGLRHLQGSQLPKFPAKEVESAYSLLAEPHYTDSFFKQQQDMKSRVTWVFEADEFNEFRSVGASTSANQKKVAEPFEKELHKAQLEILELFDDEEEEAFEFDIVNIDNFLLRVPEMLTLDTERGPAHNIMNIISGRKDSSIPEGGRRERSKSSRMSGGAGAAFKMPEPIRYSGTPNAFLLELFAIHPNYDERYGYDMLETAFEMFPDRDYCIMCLPSNHPPFPLLEHFTLVTPFGSSMRYINETLYVAHVNSVKGKLSVRPGEAVDTIALNDVLEHAPRIETLLALFKSTLKSYTLQSFILLSENQPIGLIIIGPLEDGTAIRMQYDLEPEARRTGTDGTILAGVMSPAFLPHSRWYMREMLRHSRYSTLFWICRLFAKGDACPTRNLMSLAGYMSPVHPRHTVPNISGNKDLNKIFADLASPFALWVLERPLTSMPKVFVNVNIVVVGASRTGLAFLETLLMGPTSQYLTFCNVTLVSEHGLPTVVDCLKAADICVPRDGRYTDRYIKSVPFFYYVDIISAVMIKIDRKRKCIQFGGGGTKYYDELVLTCGQQFQHPDYLKEALGLAKEVAKGKPCDRLLMDNPKNSMDSVPIPPETPENVFLINSLFEANICLKKLLRMISNPKEYGGPMSKENRVVVYGDCVEAYSSIAALLELGISAEMIVFVEPFPSIEEPAPLRVNCFNDEMIDERVQASVERLGIHTIRKCHLAAWHQVGNRVESLDFMTPLTAISLKSFALFYYGIQAINLHAFKAINESGLVYDGGLVVSPTFETNDPCIYGAGTCVRYSRRLYATRRLHRDYCSEDIGEALATLFLQKMDPFVMGDPERRAASDLLPRFSSTSLGFRSSLNNISVSSRPSTTSIYRRWQPVMKFESPIVQSATLPGPLYYMKLRKPGKETPMAVQQLLPRQGHTLITDKRDNLFKLQLNVRHQVDAVTCLSHKPFSTEILSQLYGKHEAFFGKLYTRFQKKQIDDFYDFFTRPWMSALYQETFTDLVDDINHQDIGTIYDLVKSKFALFDQDAGATKSNPLMKVPSDALIDSSASYMKEPRQVGTFREVIERFLATQSGIKFDAQHPTDMPTECGQGQAIRKEASEFWKHVDGERIVMAHLARYLETHAVTNPHFAIPKPECT</sequence>
<reference evidence="5" key="1">
    <citation type="submission" date="2025-08" db="UniProtKB">
        <authorList>
            <consortium name="RefSeq"/>
        </authorList>
    </citation>
    <scope>IDENTIFICATION</scope>
</reference>
<organism evidence="4 5">
    <name type="scientific">Trichoplusia ni</name>
    <name type="common">Cabbage looper</name>
    <dbReference type="NCBI Taxonomy" id="7111"/>
    <lineage>
        <taxon>Eukaryota</taxon>
        <taxon>Metazoa</taxon>
        <taxon>Ecdysozoa</taxon>
        <taxon>Arthropoda</taxon>
        <taxon>Hexapoda</taxon>
        <taxon>Insecta</taxon>
        <taxon>Pterygota</taxon>
        <taxon>Neoptera</taxon>
        <taxon>Endopterygota</taxon>
        <taxon>Lepidoptera</taxon>
        <taxon>Glossata</taxon>
        <taxon>Ditrysia</taxon>
        <taxon>Noctuoidea</taxon>
        <taxon>Noctuidae</taxon>
        <taxon>Plusiinae</taxon>
        <taxon>Trichoplusia</taxon>
    </lineage>
</organism>
<feature type="domain" description="CFAP61 dimerisation" evidence="3">
    <location>
        <begin position="1143"/>
        <end position="1258"/>
    </location>
</feature>
<feature type="compositionally biased region" description="Basic and acidic residues" evidence="1">
    <location>
        <begin position="406"/>
        <end position="421"/>
    </location>
</feature>
<dbReference type="Pfam" id="PF16092">
    <property type="entry name" value="CFAP61_N"/>
    <property type="match status" value="1"/>
</dbReference>
<dbReference type="Proteomes" id="UP000322000">
    <property type="component" value="Chromosome 7"/>
</dbReference>
<accession>A0A7E5VQ50</accession>
<dbReference type="RefSeq" id="XP_026730417.1">
    <property type="nucleotide sequence ID" value="XM_026874616.1"/>
</dbReference>
<dbReference type="PANTHER" id="PTHR21178:SF8">
    <property type="entry name" value="CILIA- AND FLAGELLA-ASSOCIATED PROTEIN 61"/>
    <property type="match status" value="1"/>
</dbReference>
<evidence type="ECO:0000256" key="1">
    <source>
        <dbReference type="SAM" id="MobiDB-lite"/>
    </source>
</evidence>
<dbReference type="InterPro" id="IPR032151">
    <property type="entry name" value="CFAP61_N"/>
</dbReference>
<dbReference type="FunCoup" id="A0A7E5VQ50">
    <property type="interactions" value="2"/>
</dbReference>
<dbReference type="Gene3D" id="3.50.50.60">
    <property type="entry name" value="FAD/NAD(P)-binding domain"/>
    <property type="match status" value="2"/>
</dbReference>
<protein>
    <submittedName>
        <fullName evidence="5">Cilia- and flagella-associated protein 61-like</fullName>
    </submittedName>
</protein>